<dbReference type="SUPFAM" id="SSF48452">
    <property type="entry name" value="TPR-like"/>
    <property type="match status" value="1"/>
</dbReference>
<keyword evidence="4" id="KW-0472">Membrane</keyword>
<feature type="transmembrane region" description="Helical" evidence="4">
    <location>
        <begin position="7"/>
        <end position="25"/>
    </location>
</feature>
<dbReference type="PANTHER" id="PTHR44227">
    <property type="match status" value="1"/>
</dbReference>
<accession>A0A4Q1DCQ8</accession>
<sequence>MKPKSAFLYLLLIAIVTFVTYVNHFDNSFHFDDSHTIENNLNIRSLKNIPGFFSDGTTMSTLPSNQSYRPLLVTTLAIDFFLGGSATPQPFMFHVTSFVIFLSLGFLCYMLFLYFLQQSLPGNWSRGVALFVTAWFLLHPANAETVNYIIARSDLLSAFFIVAAFVLYIYHPAWRKSYLYVLPVLLGLLVKEQTVMFVPLFFLYKFFFEENLSLTNCWKQWRKVTEIIKSILFPVAVITIFFLIILKVLTPQTWRPGGTDLWKYILTQPFVIFHYCCNFILPVGLVVDTDWKVVGSYTDYRVLTGLLFIALLVFLIVITSRRQSTRPIAFGIAWFLLALAPTSLMPLAEVLNDHRTFFPYIGLFIAMAVFIRNMLTSFFADENAGRRKLVVVVAVFFLAANAWGTWQRNQVWDSDISLWKEATIKAAGNGRAWMNYGVALMAKADFNGAESCFIKTTQLWPAYPLPYTNLGILKQYTGKPDEAEANFSRALAMDPHTPANYSFYAKFLTSRNRFSEADALIAKGLAISPGLEDLQQLRIQNDAARKAQGANSDSGADTPESLINASLNYYNGGDYLKCIEAAQKALVLRPGYDLAYVNICAAYNRLQQYDKAIAAGEKGLQFNKSNRLLKGNLAEAYAGKASMK</sequence>
<feature type="transmembrane region" description="Helical" evidence="4">
    <location>
        <begin position="91"/>
        <end position="115"/>
    </location>
</feature>
<keyword evidence="4" id="KW-1133">Transmembrane helix</keyword>
<feature type="repeat" description="TPR" evidence="3">
    <location>
        <begin position="464"/>
        <end position="497"/>
    </location>
</feature>
<dbReference type="InterPro" id="IPR052346">
    <property type="entry name" value="O-mannosyl-transferase_TMTC"/>
</dbReference>
<feature type="transmembrane region" description="Helical" evidence="4">
    <location>
        <begin position="357"/>
        <end position="375"/>
    </location>
</feature>
<evidence type="ECO:0000313" key="6">
    <source>
        <dbReference type="Proteomes" id="UP000290545"/>
    </source>
</evidence>
<evidence type="ECO:0000256" key="2">
    <source>
        <dbReference type="ARBA" id="ARBA00022803"/>
    </source>
</evidence>
<feature type="transmembrane region" description="Helical" evidence="4">
    <location>
        <begin position="127"/>
        <end position="143"/>
    </location>
</feature>
<feature type="transmembrane region" description="Helical" evidence="4">
    <location>
        <begin position="149"/>
        <end position="170"/>
    </location>
</feature>
<dbReference type="SMART" id="SM00028">
    <property type="entry name" value="TPR"/>
    <property type="match status" value="4"/>
</dbReference>
<keyword evidence="2 3" id="KW-0802">TPR repeat</keyword>
<protein>
    <submittedName>
        <fullName evidence="5">Uncharacterized protein</fullName>
    </submittedName>
</protein>
<name>A0A4Q1DCQ8_9BACT</name>
<evidence type="ECO:0000313" key="5">
    <source>
        <dbReference type="EMBL" id="RXK87314.1"/>
    </source>
</evidence>
<dbReference type="PANTHER" id="PTHR44227:SF3">
    <property type="entry name" value="PROTEIN O-MANNOSYL-TRANSFERASE TMTC4"/>
    <property type="match status" value="1"/>
</dbReference>
<dbReference type="Gene3D" id="1.25.40.10">
    <property type="entry name" value="Tetratricopeptide repeat domain"/>
    <property type="match status" value="2"/>
</dbReference>
<organism evidence="5 6">
    <name type="scientific">Filimonas effusa</name>
    <dbReference type="NCBI Taxonomy" id="2508721"/>
    <lineage>
        <taxon>Bacteria</taxon>
        <taxon>Pseudomonadati</taxon>
        <taxon>Bacteroidota</taxon>
        <taxon>Chitinophagia</taxon>
        <taxon>Chitinophagales</taxon>
        <taxon>Chitinophagaceae</taxon>
        <taxon>Filimonas</taxon>
    </lineage>
</organism>
<evidence type="ECO:0000256" key="1">
    <source>
        <dbReference type="ARBA" id="ARBA00022737"/>
    </source>
</evidence>
<feature type="transmembrane region" description="Helical" evidence="4">
    <location>
        <begin position="301"/>
        <end position="320"/>
    </location>
</feature>
<dbReference type="OrthoDB" id="629822at2"/>
<feature type="transmembrane region" description="Helical" evidence="4">
    <location>
        <begin position="261"/>
        <end position="281"/>
    </location>
</feature>
<proteinExistence type="predicted"/>
<dbReference type="RefSeq" id="WP_129003064.1">
    <property type="nucleotide sequence ID" value="NZ_SDHZ01000001.1"/>
</dbReference>
<dbReference type="PROSITE" id="PS50005">
    <property type="entry name" value="TPR"/>
    <property type="match status" value="1"/>
</dbReference>
<gene>
    <name evidence="5" type="ORF">ESB13_11210</name>
</gene>
<dbReference type="Pfam" id="PF14559">
    <property type="entry name" value="TPR_19"/>
    <property type="match status" value="1"/>
</dbReference>
<dbReference type="AlphaFoldDB" id="A0A4Q1DCQ8"/>
<keyword evidence="1" id="KW-0677">Repeat</keyword>
<evidence type="ECO:0000256" key="3">
    <source>
        <dbReference type="PROSITE-ProRule" id="PRU00339"/>
    </source>
</evidence>
<evidence type="ECO:0000256" key="4">
    <source>
        <dbReference type="SAM" id="Phobius"/>
    </source>
</evidence>
<dbReference type="InterPro" id="IPR019734">
    <property type="entry name" value="TPR_rpt"/>
</dbReference>
<feature type="transmembrane region" description="Helical" evidence="4">
    <location>
        <begin position="387"/>
        <end position="406"/>
    </location>
</feature>
<feature type="transmembrane region" description="Helical" evidence="4">
    <location>
        <begin position="227"/>
        <end position="249"/>
    </location>
</feature>
<dbReference type="InterPro" id="IPR011990">
    <property type="entry name" value="TPR-like_helical_dom_sf"/>
</dbReference>
<feature type="transmembrane region" description="Helical" evidence="4">
    <location>
        <begin position="177"/>
        <end position="207"/>
    </location>
</feature>
<comment type="caution">
    <text evidence="5">The sequence shown here is derived from an EMBL/GenBank/DDBJ whole genome shotgun (WGS) entry which is preliminary data.</text>
</comment>
<keyword evidence="6" id="KW-1185">Reference proteome</keyword>
<keyword evidence="4" id="KW-0812">Transmembrane</keyword>
<dbReference type="EMBL" id="SDHZ01000001">
    <property type="protein sequence ID" value="RXK87314.1"/>
    <property type="molecule type" value="Genomic_DNA"/>
</dbReference>
<dbReference type="Proteomes" id="UP000290545">
    <property type="component" value="Unassembled WGS sequence"/>
</dbReference>
<reference evidence="5 6" key="1">
    <citation type="submission" date="2019-01" db="EMBL/GenBank/DDBJ databases">
        <title>Filimonas sp. strain TTM-71.</title>
        <authorList>
            <person name="Chen W.-M."/>
        </authorList>
    </citation>
    <scope>NUCLEOTIDE SEQUENCE [LARGE SCALE GENOMIC DNA]</scope>
    <source>
        <strain evidence="5 6">TTM-71</strain>
    </source>
</reference>
<feature type="transmembrane region" description="Helical" evidence="4">
    <location>
        <begin position="327"/>
        <end position="345"/>
    </location>
</feature>